<keyword evidence="6" id="KW-1185">Reference proteome</keyword>
<feature type="domain" description="O-methyltransferase C-terminal" evidence="4">
    <location>
        <begin position="12"/>
        <end position="76"/>
    </location>
</feature>
<dbReference type="InterPro" id="IPR016461">
    <property type="entry name" value="COMT-like"/>
</dbReference>
<dbReference type="AlphaFoldDB" id="A0AAD7G4Q8"/>
<keyword evidence="3" id="KW-0949">S-adenosyl-L-methionine</keyword>
<dbReference type="Gene3D" id="3.40.50.150">
    <property type="entry name" value="Vaccinia Virus protein VP39"/>
    <property type="match status" value="1"/>
</dbReference>
<evidence type="ECO:0000256" key="3">
    <source>
        <dbReference type="ARBA" id="ARBA00022691"/>
    </source>
</evidence>
<evidence type="ECO:0000256" key="2">
    <source>
        <dbReference type="ARBA" id="ARBA00022679"/>
    </source>
</evidence>
<name>A0AAD7G4Q8_MYCRO</name>
<evidence type="ECO:0000256" key="1">
    <source>
        <dbReference type="ARBA" id="ARBA00022603"/>
    </source>
</evidence>
<proteinExistence type="predicted"/>
<dbReference type="EMBL" id="JARKIE010000301">
    <property type="protein sequence ID" value="KAJ7656543.1"/>
    <property type="molecule type" value="Genomic_DNA"/>
</dbReference>
<protein>
    <recommendedName>
        <fullName evidence="4">O-methyltransferase C-terminal domain-containing protein</fullName>
    </recommendedName>
</protein>
<evidence type="ECO:0000259" key="4">
    <source>
        <dbReference type="Pfam" id="PF00891"/>
    </source>
</evidence>
<keyword evidence="2" id="KW-0808">Transferase</keyword>
<organism evidence="5 6">
    <name type="scientific">Mycena rosella</name>
    <name type="common">Pink bonnet</name>
    <name type="synonym">Agaricus rosellus</name>
    <dbReference type="NCBI Taxonomy" id="1033263"/>
    <lineage>
        <taxon>Eukaryota</taxon>
        <taxon>Fungi</taxon>
        <taxon>Dikarya</taxon>
        <taxon>Basidiomycota</taxon>
        <taxon>Agaricomycotina</taxon>
        <taxon>Agaricomycetes</taxon>
        <taxon>Agaricomycetidae</taxon>
        <taxon>Agaricales</taxon>
        <taxon>Marasmiineae</taxon>
        <taxon>Mycenaceae</taxon>
        <taxon>Mycena</taxon>
    </lineage>
</organism>
<dbReference type="GO" id="GO:0032259">
    <property type="term" value="P:methylation"/>
    <property type="evidence" value="ECO:0007669"/>
    <property type="project" value="UniProtKB-KW"/>
</dbReference>
<dbReference type="Proteomes" id="UP001221757">
    <property type="component" value="Unassembled WGS sequence"/>
</dbReference>
<reference evidence="5" key="1">
    <citation type="submission" date="2023-03" db="EMBL/GenBank/DDBJ databases">
        <title>Massive genome expansion in bonnet fungi (Mycena s.s.) driven by repeated elements and novel gene families across ecological guilds.</title>
        <authorList>
            <consortium name="Lawrence Berkeley National Laboratory"/>
            <person name="Harder C.B."/>
            <person name="Miyauchi S."/>
            <person name="Viragh M."/>
            <person name="Kuo A."/>
            <person name="Thoen E."/>
            <person name="Andreopoulos B."/>
            <person name="Lu D."/>
            <person name="Skrede I."/>
            <person name="Drula E."/>
            <person name="Henrissat B."/>
            <person name="Morin E."/>
            <person name="Kohler A."/>
            <person name="Barry K."/>
            <person name="LaButti K."/>
            <person name="Morin E."/>
            <person name="Salamov A."/>
            <person name="Lipzen A."/>
            <person name="Mereny Z."/>
            <person name="Hegedus B."/>
            <person name="Baldrian P."/>
            <person name="Stursova M."/>
            <person name="Weitz H."/>
            <person name="Taylor A."/>
            <person name="Grigoriev I.V."/>
            <person name="Nagy L.G."/>
            <person name="Martin F."/>
            <person name="Kauserud H."/>
        </authorList>
    </citation>
    <scope>NUCLEOTIDE SEQUENCE</scope>
    <source>
        <strain evidence="5">CBHHK067</strain>
    </source>
</reference>
<dbReference type="InterPro" id="IPR001077">
    <property type="entry name" value="COMT_C"/>
</dbReference>
<dbReference type="Pfam" id="PF00891">
    <property type="entry name" value="Methyltransf_2"/>
    <property type="match status" value="1"/>
</dbReference>
<feature type="non-terminal residue" evidence="5">
    <location>
        <position position="1"/>
    </location>
</feature>
<evidence type="ECO:0000313" key="5">
    <source>
        <dbReference type="EMBL" id="KAJ7656543.1"/>
    </source>
</evidence>
<keyword evidence="1" id="KW-0489">Methyltransferase</keyword>
<dbReference type="InterPro" id="IPR029063">
    <property type="entry name" value="SAM-dependent_MTases_sf"/>
</dbReference>
<dbReference type="PANTHER" id="PTHR43712">
    <property type="entry name" value="PUTATIVE (AFU_ORTHOLOGUE AFUA_4G14580)-RELATED"/>
    <property type="match status" value="1"/>
</dbReference>
<dbReference type="SUPFAM" id="SSF53335">
    <property type="entry name" value="S-adenosyl-L-methionine-dependent methyltransferases"/>
    <property type="match status" value="1"/>
</dbReference>
<dbReference type="GO" id="GO:0008171">
    <property type="term" value="F:O-methyltransferase activity"/>
    <property type="evidence" value="ECO:0007669"/>
    <property type="project" value="InterPro"/>
</dbReference>
<gene>
    <name evidence="5" type="ORF">B0H17DRAFT_956099</name>
</gene>
<dbReference type="PANTHER" id="PTHR43712:SF2">
    <property type="entry name" value="O-METHYLTRANSFERASE CICE"/>
    <property type="match status" value="1"/>
</dbReference>
<dbReference type="PROSITE" id="PS51683">
    <property type="entry name" value="SAM_OMT_II"/>
    <property type="match status" value="1"/>
</dbReference>
<sequence>WTKEFPNYLETGKVLLEAHNFFTSQPARKVTVFLIRMVLPDWADKYVVKILRLLREAADKSTKLIIVDNILSYACKETVIPGAELPLPPAPLLPNLGHTNVIAYYTDFTMMTVLNGHERTLLQVQGLMKESGWKLIEVYYGDPFAVGQSKMIGVPI</sequence>
<comment type="caution">
    <text evidence="5">The sequence shown here is derived from an EMBL/GenBank/DDBJ whole genome shotgun (WGS) entry which is preliminary data.</text>
</comment>
<evidence type="ECO:0000313" key="6">
    <source>
        <dbReference type="Proteomes" id="UP001221757"/>
    </source>
</evidence>
<accession>A0AAD7G4Q8</accession>